<feature type="transmembrane region" description="Helical" evidence="1">
    <location>
        <begin position="104"/>
        <end position="123"/>
    </location>
</feature>
<proteinExistence type="predicted"/>
<feature type="transmembrane region" description="Helical" evidence="1">
    <location>
        <begin position="293"/>
        <end position="317"/>
    </location>
</feature>
<dbReference type="Proteomes" id="UP001247805">
    <property type="component" value="Unassembled WGS sequence"/>
</dbReference>
<evidence type="ECO:0008006" key="4">
    <source>
        <dbReference type="Google" id="ProtNLM"/>
    </source>
</evidence>
<feature type="transmembrane region" description="Helical" evidence="1">
    <location>
        <begin position="240"/>
        <end position="261"/>
    </location>
</feature>
<keyword evidence="3" id="KW-1185">Reference proteome</keyword>
<dbReference type="RefSeq" id="WP_316027510.1">
    <property type="nucleotide sequence ID" value="NZ_JAWDIO010000002.1"/>
</dbReference>
<feature type="transmembrane region" description="Helical" evidence="1">
    <location>
        <begin position="129"/>
        <end position="147"/>
    </location>
</feature>
<feature type="transmembrane region" description="Helical" evidence="1">
    <location>
        <begin position="338"/>
        <end position="359"/>
    </location>
</feature>
<organism evidence="2 3">
    <name type="scientific">Paraglaciecola aquimarina</name>
    <dbReference type="NCBI Taxonomy" id="1235557"/>
    <lineage>
        <taxon>Bacteria</taxon>
        <taxon>Pseudomonadati</taxon>
        <taxon>Pseudomonadota</taxon>
        <taxon>Gammaproteobacteria</taxon>
        <taxon>Alteromonadales</taxon>
        <taxon>Alteromonadaceae</taxon>
        <taxon>Paraglaciecola</taxon>
    </lineage>
</organism>
<sequence length="386" mass="43956">MKISSVHKFILFLSVAYYLGFIIFFQRLVGAGSSVSFESAASGNIVNQLVGICLLGLCLFILYRQLNTFIKRHFLENWPWLVLLSILACSVLWSYAPSISFRRIIAFMTLVVVAYYLAVTYSAKSLLKFLVNAILVAIVVGLIYEIATGKSLAFGLGDRRNAFKGIYFDKNGAARIYAYGLIIFIAISEKFTKIDYLKLFGFVFALSLSQSASGIVMAVLGITIITLIRITRGRVKQQSFNRLMILIIFSTIGIGLLSVLYEFVLGLMGRDANLTDRAIIWQLLDPYLVKEYWFGYGFGAFWASDASSGFFGCLEVFRQRPQWLCRNKTKRWYARLNCFVFVANFVFYESVTTIFKYQYGKNIRFVFIDFNCANCNQLCWLCDIKP</sequence>
<comment type="caution">
    <text evidence="2">The sequence shown here is derived from an EMBL/GenBank/DDBJ whole genome shotgun (WGS) entry which is preliminary data.</text>
</comment>
<gene>
    <name evidence="2" type="ORF">RS130_20765</name>
</gene>
<keyword evidence="1" id="KW-0472">Membrane</keyword>
<feature type="transmembrane region" description="Helical" evidence="1">
    <location>
        <begin position="6"/>
        <end position="25"/>
    </location>
</feature>
<dbReference type="EMBL" id="JAWDIO010000002">
    <property type="protein sequence ID" value="MDU0356000.1"/>
    <property type="molecule type" value="Genomic_DNA"/>
</dbReference>
<evidence type="ECO:0000313" key="2">
    <source>
        <dbReference type="EMBL" id="MDU0356000.1"/>
    </source>
</evidence>
<feature type="transmembrane region" description="Helical" evidence="1">
    <location>
        <begin position="78"/>
        <end position="97"/>
    </location>
</feature>
<keyword evidence="1" id="KW-0812">Transmembrane</keyword>
<feature type="transmembrane region" description="Helical" evidence="1">
    <location>
        <begin position="45"/>
        <end position="66"/>
    </location>
</feature>
<name>A0ABU3T195_9ALTE</name>
<reference evidence="2 3" key="1">
    <citation type="submission" date="2023-10" db="EMBL/GenBank/DDBJ databases">
        <title>Glaciecola aquimarina strain GGW-M5 nov., isolated from a coastal seawater.</title>
        <authorList>
            <person name="Bayburt H."/>
            <person name="Kim J.M."/>
            <person name="Choi B.J."/>
            <person name="Jeon C.O."/>
        </authorList>
    </citation>
    <scope>NUCLEOTIDE SEQUENCE [LARGE SCALE GENOMIC DNA]</scope>
    <source>
        <strain evidence="2 3">KCTC 32108</strain>
    </source>
</reference>
<evidence type="ECO:0000256" key="1">
    <source>
        <dbReference type="SAM" id="Phobius"/>
    </source>
</evidence>
<feature type="transmembrane region" description="Helical" evidence="1">
    <location>
        <begin position="199"/>
        <end position="228"/>
    </location>
</feature>
<accession>A0ABU3T195</accession>
<protein>
    <recommendedName>
        <fullName evidence="4">O-antigen polymerase</fullName>
    </recommendedName>
</protein>
<evidence type="ECO:0000313" key="3">
    <source>
        <dbReference type="Proteomes" id="UP001247805"/>
    </source>
</evidence>
<keyword evidence="1" id="KW-1133">Transmembrane helix</keyword>